<evidence type="ECO:0000313" key="6">
    <source>
        <dbReference type="EMBL" id="EEF57458.1"/>
    </source>
</evidence>
<dbReference type="NCBIfam" id="TIGR00061">
    <property type="entry name" value="L21"/>
    <property type="match status" value="1"/>
</dbReference>
<keyword evidence="5" id="KW-0699">rRNA-binding</keyword>
<dbReference type="AlphaFoldDB" id="B9XRU7"/>
<comment type="function">
    <text evidence="5">This protein binds to 23S rRNA in the presence of protein L20.</text>
</comment>
<name>B9XRU7_PEDPL</name>
<evidence type="ECO:0000313" key="7">
    <source>
        <dbReference type="Proteomes" id="UP000003688"/>
    </source>
</evidence>
<dbReference type="GO" id="GO:0005840">
    <property type="term" value="C:ribosome"/>
    <property type="evidence" value="ECO:0007669"/>
    <property type="project" value="UniProtKB-KW"/>
</dbReference>
<organism evidence="6 7">
    <name type="scientific">Pedosphaera parvula (strain Ellin514)</name>
    <dbReference type="NCBI Taxonomy" id="320771"/>
    <lineage>
        <taxon>Bacteria</taxon>
        <taxon>Pseudomonadati</taxon>
        <taxon>Verrucomicrobiota</taxon>
        <taxon>Pedosphaerae</taxon>
        <taxon>Pedosphaerales</taxon>
        <taxon>Pedosphaeraceae</taxon>
        <taxon>Pedosphaera</taxon>
    </lineage>
</organism>
<dbReference type="EMBL" id="ABOX02000068">
    <property type="protein sequence ID" value="EEF57458.1"/>
    <property type="molecule type" value="Genomic_DNA"/>
</dbReference>
<dbReference type="InterPro" id="IPR036164">
    <property type="entry name" value="bL21-like_sf"/>
</dbReference>
<evidence type="ECO:0000256" key="5">
    <source>
        <dbReference type="RuleBase" id="RU000562"/>
    </source>
</evidence>
<keyword evidence="2 5" id="KW-0689">Ribosomal protein</keyword>
<dbReference type="InterPro" id="IPR001787">
    <property type="entry name" value="Ribosomal_bL21"/>
</dbReference>
<accession>B9XRU7</accession>
<dbReference type="PANTHER" id="PTHR21349">
    <property type="entry name" value="50S RIBOSOMAL PROTEIN L21"/>
    <property type="match status" value="1"/>
</dbReference>
<evidence type="ECO:0000256" key="3">
    <source>
        <dbReference type="ARBA" id="ARBA00023274"/>
    </source>
</evidence>
<dbReference type="GO" id="GO:0003735">
    <property type="term" value="F:structural constituent of ribosome"/>
    <property type="evidence" value="ECO:0007669"/>
    <property type="project" value="InterPro"/>
</dbReference>
<comment type="similarity">
    <text evidence="1 5">Belongs to the bacterial ribosomal protein bL21 family.</text>
</comment>
<proteinExistence type="inferred from homology"/>
<evidence type="ECO:0000256" key="1">
    <source>
        <dbReference type="ARBA" id="ARBA00008563"/>
    </source>
</evidence>
<dbReference type="PANTHER" id="PTHR21349:SF0">
    <property type="entry name" value="LARGE RIBOSOMAL SUBUNIT PROTEIN BL21M"/>
    <property type="match status" value="1"/>
</dbReference>
<dbReference type="Proteomes" id="UP000003688">
    <property type="component" value="Unassembled WGS sequence"/>
</dbReference>
<dbReference type="GO" id="GO:0006412">
    <property type="term" value="P:translation"/>
    <property type="evidence" value="ECO:0007669"/>
    <property type="project" value="InterPro"/>
</dbReference>
<evidence type="ECO:0000256" key="4">
    <source>
        <dbReference type="ARBA" id="ARBA00035483"/>
    </source>
</evidence>
<dbReference type="SUPFAM" id="SSF141091">
    <property type="entry name" value="L21p-like"/>
    <property type="match status" value="1"/>
</dbReference>
<sequence length="79" mass="8579">MYAVLETGSKQYRVAAGDTVEIEHLDVEAGKSFTFDRVLLVNNEGKVTVGAPTVASASVVADVVEHIRGEKKIAFKMKR</sequence>
<dbReference type="Pfam" id="PF00829">
    <property type="entry name" value="Ribosomal_L21p"/>
    <property type="match status" value="1"/>
</dbReference>
<keyword evidence="7" id="KW-1185">Reference proteome</keyword>
<dbReference type="STRING" id="320771.Cflav_PD0569"/>
<keyword evidence="5" id="KW-0694">RNA-binding</keyword>
<keyword evidence="3 5" id="KW-0687">Ribonucleoprotein</keyword>
<comment type="caution">
    <text evidence="6">The sequence shown here is derived from an EMBL/GenBank/DDBJ whole genome shotgun (WGS) entry which is preliminary data.</text>
</comment>
<reference evidence="6 7" key="1">
    <citation type="journal article" date="2011" name="J. Bacteriol.">
        <title>Genome sequence of 'Pedosphaera parvula' Ellin514, an aerobic Verrucomicrobial isolate from pasture soil.</title>
        <authorList>
            <person name="Kant R."/>
            <person name="van Passel M.W."/>
            <person name="Sangwan P."/>
            <person name="Palva A."/>
            <person name="Lucas S."/>
            <person name="Copeland A."/>
            <person name="Lapidus A."/>
            <person name="Glavina Del Rio T."/>
            <person name="Dalin E."/>
            <person name="Tice H."/>
            <person name="Bruce D."/>
            <person name="Goodwin L."/>
            <person name="Pitluck S."/>
            <person name="Chertkov O."/>
            <person name="Larimer F.W."/>
            <person name="Land M.L."/>
            <person name="Hauser L."/>
            <person name="Brettin T.S."/>
            <person name="Detter J.C."/>
            <person name="Han S."/>
            <person name="de Vos W.M."/>
            <person name="Janssen P.H."/>
            <person name="Smidt H."/>
        </authorList>
    </citation>
    <scope>NUCLEOTIDE SEQUENCE [LARGE SCALE GENOMIC DNA]</scope>
    <source>
        <strain evidence="6 7">Ellin514</strain>
    </source>
</reference>
<evidence type="ECO:0000256" key="2">
    <source>
        <dbReference type="ARBA" id="ARBA00022980"/>
    </source>
</evidence>
<dbReference type="OrthoDB" id="9813334at2"/>
<dbReference type="GO" id="GO:0019843">
    <property type="term" value="F:rRNA binding"/>
    <property type="evidence" value="ECO:0007669"/>
    <property type="project" value="UniProtKB-KW"/>
</dbReference>
<gene>
    <name evidence="6" type="ORF">Cflav_PD0569</name>
</gene>
<feature type="non-terminal residue" evidence="6">
    <location>
        <position position="79"/>
    </location>
</feature>
<dbReference type="GO" id="GO:0005737">
    <property type="term" value="C:cytoplasm"/>
    <property type="evidence" value="ECO:0007669"/>
    <property type="project" value="UniProtKB-ARBA"/>
</dbReference>
<dbReference type="RefSeq" id="WP_007418530.1">
    <property type="nucleotide sequence ID" value="NZ_ABOX02000068.1"/>
</dbReference>
<dbReference type="InterPro" id="IPR028909">
    <property type="entry name" value="bL21-like"/>
</dbReference>
<dbReference type="GO" id="GO:1990904">
    <property type="term" value="C:ribonucleoprotein complex"/>
    <property type="evidence" value="ECO:0007669"/>
    <property type="project" value="UniProtKB-KW"/>
</dbReference>
<protein>
    <recommendedName>
        <fullName evidence="4 5">50S ribosomal protein L21</fullName>
    </recommendedName>
</protein>